<accession>A0A644VB13</accession>
<dbReference type="InterPro" id="IPR047629">
    <property type="entry name" value="IS1182_transpos"/>
</dbReference>
<comment type="caution">
    <text evidence="3">The sequence shown here is derived from an EMBL/GenBank/DDBJ whole genome shotgun (WGS) entry which is preliminary data.</text>
</comment>
<sequence>MSKPGKKVHTKVVFKEYDPNQLSLPIDLGCLIPPNHMVRVVNSAIDQIDLAPLLARYSGGGRSSYHPVMMTKLIVYAYADKIFSSRRIEKAARENIMYMWLCGGNTPDFKTINSFRGERMKEVMVEIFSEVIELLHKQGYIQLENYFLDGTKIEANANKYSWVWGKSTKRYKEKLREKCKELFEFAELAQSKENDEYGERNLEELSEEKPIDSRAIEAAVKQIDERLAATPKHKKLCKAKRVILKDYLPRMKKYENQEEILAQRNSYSKTDTDATFMRMKEDAMKNGQLKPGYNVQIGTENQFVVGYSIHQSAGDTSCMKEHLKEVKKTLGGKLPKNIVADAGYGSEENYEYLKKEQLGNYVKYNTFHKEATRKWQADPTRVQNWDYDESKDEYICSYGRALKFKHINYQKSKNGYRSTIRVYQSEGCKDCPYHGQCIKQSNNPDLAKQIYINKRGNELKAEARANLTSEYGLKMRSLRPIEVESVFGDIKGNFGIRRFILKGLEKVKLEWGLHSIAHNMRKMAAANV</sequence>
<dbReference type="InterPro" id="IPR025668">
    <property type="entry name" value="Tnp_DDE_dom"/>
</dbReference>
<proteinExistence type="predicted"/>
<evidence type="ECO:0000313" key="3">
    <source>
        <dbReference type="EMBL" id="MPL87953.1"/>
    </source>
</evidence>
<organism evidence="3">
    <name type="scientific">bioreactor metagenome</name>
    <dbReference type="NCBI Taxonomy" id="1076179"/>
    <lineage>
        <taxon>unclassified sequences</taxon>
        <taxon>metagenomes</taxon>
        <taxon>ecological metagenomes</taxon>
    </lineage>
</organism>
<dbReference type="PANTHER" id="PTHR33408">
    <property type="entry name" value="TRANSPOSASE"/>
    <property type="match status" value="1"/>
</dbReference>
<dbReference type="InterPro" id="IPR008490">
    <property type="entry name" value="Transposase_InsH_N"/>
</dbReference>
<evidence type="ECO:0000259" key="2">
    <source>
        <dbReference type="Pfam" id="PF13751"/>
    </source>
</evidence>
<dbReference type="Pfam" id="PF13751">
    <property type="entry name" value="DDE_Tnp_1_6"/>
    <property type="match status" value="1"/>
</dbReference>
<feature type="domain" description="Transposase DDE" evidence="2">
    <location>
        <begin position="395"/>
        <end position="524"/>
    </location>
</feature>
<name>A0A644VB13_9ZZZZ</name>
<reference evidence="3" key="1">
    <citation type="submission" date="2019-08" db="EMBL/GenBank/DDBJ databases">
        <authorList>
            <person name="Kucharzyk K."/>
            <person name="Murdoch R.W."/>
            <person name="Higgins S."/>
            <person name="Loffler F."/>
        </authorList>
    </citation>
    <scope>NUCLEOTIDE SEQUENCE</scope>
</reference>
<dbReference type="Pfam" id="PF05598">
    <property type="entry name" value="DUF772"/>
    <property type="match status" value="1"/>
</dbReference>
<protein>
    <submittedName>
        <fullName evidence="3">IS1182 family transposase ISBce1</fullName>
    </submittedName>
</protein>
<dbReference type="EMBL" id="VSSQ01000248">
    <property type="protein sequence ID" value="MPL87953.1"/>
    <property type="molecule type" value="Genomic_DNA"/>
</dbReference>
<feature type="domain" description="Transposase InsH N-terminal" evidence="1">
    <location>
        <begin position="28"/>
        <end position="116"/>
    </location>
</feature>
<dbReference type="AlphaFoldDB" id="A0A644VB13"/>
<dbReference type="PANTHER" id="PTHR33408:SF2">
    <property type="entry name" value="TRANSPOSASE DDE DOMAIN-CONTAINING PROTEIN"/>
    <property type="match status" value="1"/>
</dbReference>
<gene>
    <name evidence="3" type="ORF">SDC9_33966</name>
</gene>
<dbReference type="NCBIfam" id="NF033551">
    <property type="entry name" value="transpos_IS1182"/>
    <property type="match status" value="1"/>
</dbReference>
<evidence type="ECO:0000259" key="1">
    <source>
        <dbReference type="Pfam" id="PF05598"/>
    </source>
</evidence>